<evidence type="ECO:0000259" key="3">
    <source>
        <dbReference type="SMART" id="SM00960"/>
    </source>
</evidence>
<dbReference type="SUPFAM" id="SSF103196">
    <property type="entry name" value="Roadblock/LC7 domain"/>
    <property type="match status" value="1"/>
</dbReference>
<keyword evidence="5" id="KW-1185">Reference proteome</keyword>
<dbReference type="AlphaFoldDB" id="A0A8C7EMZ5"/>
<feature type="compositionally biased region" description="Polar residues" evidence="2">
    <location>
        <begin position="133"/>
        <end position="153"/>
    </location>
</feature>
<feature type="region of interest" description="Disordered" evidence="2">
    <location>
        <begin position="130"/>
        <end position="153"/>
    </location>
</feature>
<organism evidence="4 5">
    <name type="scientific">Neovison vison</name>
    <name type="common">American mink</name>
    <name type="synonym">Mustela vison</name>
    <dbReference type="NCBI Taxonomy" id="452646"/>
    <lineage>
        <taxon>Eukaryota</taxon>
        <taxon>Metazoa</taxon>
        <taxon>Chordata</taxon>
        <taxon>Craniata</taxon>
        <taxon>Vertebrata</taxon>
        <taxon>Euteleostomi</taxon>
        <taxon>Mammalia</taxon>
        <taxon>Eutheria</taxon>
        <taxon>Laurasiatheria</taxon>
        <taxon>Carnivora</taxon>
        <taxon>Caniformia</taxon>
        <taxon>Musteloidea</taxon>
        <taxon>Mustelidae</taxon>
        <taxon>Mustelinae</taxon>
        <taxon>Neogale</taxon>
    </lineage>
</organism>
<dbReference type="GeneTree" id="ENSGT00390000011067"/>
<reference evidence="4" key="1">
    <citation type="submission" date="2025-08" db="UniProtKB">
        <authorList>
            <consortium name="Ensembl"/>
        </authorList>
    </citation>
    <scope>IDENTIFICATION</scope>
</reference>
<reference evidence="4" key="2">
    <citation type="submission" date="2025-09" db="UniProtKB">
        <authorList>
            <consortium name="Ensembl"/>
        </authorList>
    </citation>
    <scope>IDENTIFICATION</scope>
</reference>
<evidence type="ECO:0000313" key="5">
    <source>
        <dbReference type="Proteomes" id="UP000694425"/>
    </source>
</evidence>
<dbReference type="SMART" id="SM00960">
    <property type="entry name" value="Robl_LC7"/>
    <property type="match status" value="1"/>
</dbReference>
<feature type="domain" description="Roadblock/LAMTOR2" evidence="3">
    <location>
        <begin position="7"/>
        <end position="92"/>
    </location>
</feature>
<sequence length="153" mass="16979">HHFPPAVKETLKPLQRQKGVGGVIMVNTESIPINNSMDTTKHAELMHTFILKALSAMHEMNPQNDLTFLQIHSNRNEIMVAPDKDYFLTMIQNLTESTLLAPCIIPLLNTPKSNDINHVNQLAGGNHVKDYLEQSSDPSNQSHPSAGQSPLHS</sequence>
<dbReference type="Proteomes" id="UP000694425">
    <property type="component" value="Unplaced"/>
</dbReference>
<protein>
    <recommendedName>
        <fullName evidence="3">Roadblock/LAMTOR2 domain-containing protein</fullName>
    </recommendedName>
</protein>
<dbReference type="InterPro" id="IPR004942">
    <property type="entry name" value="Roadblock/LAMTOR2_dom"/>
</dbReference>
<evidence type="ECO:0000256" key="2">
    <source>
        <dbReference type="SAM" id="MobiDB-lite"/>
    </source>
</evidence>
<dbReference type="Ensembl" id="ENSNVIT00000012269.1">
    <property type="protein sequence ID" value="ENSNVIP00000010480.1"/>
    <property type="gene ID" value="ENSNVIG00000008301.1"/>
</dbReference>
<dbReference type="Gene3D" id="3.30.450.30">
    <property type="entry name" value="Dynein light chain 2a, cytoplasmic"/>
    <property type="match status" value="1"/>
</dbReference>
<dbReference type="Pfam" id="PF03259">
    <property type="entry name" value="Robl_LC7"/>
    <property type="match status" value="1"/>
</dbReference>
<proteinExistence type="inferred from homology"/>
<comment type="similarity">
    <text evidence="1">Belongs to the GAMAD family.</text>
</comment>
<name>A0A8C7EMZ5_NEOVI</name>
<accession>A0A8C7EMZ5</accession>
<evidence type="ECO:0000313" key="4">
    <source>
        <dbReference type="Ensembl" id="ENSNVIP00000010480.1"/>
    </source>
</evidence>
<evidence type="ECO:0000256" key="1">
    <source>
        <dbReference type="ARBA" id="ARBA00007191"/>
    </source>
</evidence>
<dbReference type="PANTHER" id="PTHR10779">
    <property type="entry name" value="DYNEIN LIGHT CHAIN ROADBLOCK"/>
    <property type="match status" value="1"/>
</dbReference>